<accession>A0AB39MWP7</accession>
<protein>
    <submittedName>
        <fullName evidence="2">Uncharacterized protein</fullName>
    </submittedName>
</protein>
<dbReference type="RefSeq" id="WP_369271130.1">
    <property type="nucleotide sequence ID" value="NZ_CP163432.1"/>
</dbReference>
<gene>
    <name evidence="2" type="ORF">AB5J55_14795</name>
</gene>
<evidence type="ECO:0000313" key="2">
    <source>
        <dbReference type="EMBL" id="XDQ10845.1"/>
    </source>
</evidence>
<proteinExistence type="predicted"/>
<sequence length="41" mass="4656">MTCCEVVTVVQIEQAEHGHQEQEQAVPEQRAGGTWLSRFRS</sequence>
<dbReference type="EMBL" id="CP163432">
    <property type="protein sequence ID" value="XDQ10845.1"/>
    <property type="molecule type" value="Genomic_DNA"/>
</dbReference>
<reference evidence="2" key="1">
    <citation type="submission" date="2024-07" db="EMBL/GenBank/DDBJ databases">
        <authorList>
            <person name="Yu S.T."/>
        </authorList>
    </citation>
    <scope>NUCLEOTIDE SEQUENCE</scope>
    <source>
        <strain evidence="2">R11</strain>
    </source>
</reference>
<organism evidence="2">
    <name type="scientific">Streptomyces sp. R11</name>
    <dbReference type="NCBI Taxonomy" id="3238625"/>
    <lineage>
        <taxon>Bacteria</taxon>
        <taxon>Bacillati</taxon>
        <taxon>Actinomycetota</taxon>
        <taxon>Actinomycetes</taxon>
        <taxon>Kitasatosporales</taxon>
        <taxon>Streptomycetaceae</taxon>
        <taxon>Streptomyces</taxon>
    </lineage>
</organism>
<evidence type="ECO:0000256" key="1">
    <source>
        <dbReference type="SAM" id="MobiDB-lite"/>
    </source>
</evidence>
<dbReference type="AlphaFoldDB" id="A0AB39MWP7"/>
<name>A0AB39MWP7_9ACTN</name>
<feature type="region of interest" description="Disordered" evidence="1">
    <location>
        <begin position="17"/>
        <end position="41"/>
    </location>
</feature>